<organism evidence="1 2">
    <name type="scientific">Colletotrichum asianum</name>
    <dbReference type="NCBI Taxonomy" id="702518"/>
    <lineage>
        <taxon>Eukaryota</taxon>
        <taxon>Fungi</taxon>
        <taxon>Dikarya</taxon>
        <taxon>Ascomycota</taxon>
        <taxon>Pezizomycotina</taxon>
        <taxon>Sordariomycetes</taxon>
        <taxon>Hypocreomycetidae</taxon>
        <taxon>Glomerellales</taxon>
        <taxon>Glomerellaceae</taxon>
        <taxon>Colletotrichum</taxon>
        <taxon>Colletotrichum gloeosporioides species complex</taxon>
    </lineage>
</organism>
<gene>
    <name evidence="1" type="ORF">GQ607_017110</name>
</gene>
<name>A0A8H3ZJD0_9PEZI</name>
<evidence type="ECO:0000313" key="1">
    <source>
        <dbReference type="EMBL" id="KAF0315656.1"/>
    </source>
</evidence>
<dbReference type="EMBL" id="WOWK01000192">
    <property type="protein sequence ID" value="KAF0315656.1"/>
    <property type="molecule type" value="Genomic_DNA"/>
</dbReference>
<proteinExistence type="predicted"/>
<dbReference type="Proteomes" id="UP000434172">
    <property type="component" value="Unassembled WGS sequence"/>
</dbReference>
<keyword evidence="2" id="KW-1185">Reference proteome</keyword>
<reference evidence="1 2" key="1">
    <citation type="submission" date="2019-12" db="EMBL/GenBank/DDBJ databases">
        <title>A genome sequence resource for the geographically widespread anthracnose pathogen Colletotrichum asianum.</title>
        <authorList>
            <person name="Meng Y."/>
        </authorList>
    </citation>
    <scope>NUCLEOTIDE SEQUENCE [LARGE SCALE GENOMIC DNA]</scope>
    <source>
        <strain evidence="1 2">ICMP 18580</strain>
    </source>
</reference>
<evidence type="ECO:0000313" key="2">
    <source>
        <dbReference type="Proteomes" id="UP000434172"/>
    </source>
</evidence>
<dbReference type="AlphaFoldDB" id="A0A8H3ZJD0"/>
<protein>
    <submittedName>
        <fullName evidence="1">Uncharacterized protein</fullName>
    </submittedName>
</protein>
<accession>A0A8H3ZJD0</accession>
<comment type="caution">
    <text evidence="1">The sequence shown here is derived from an EMBL/GenBank/DDBJ whole genome shotgun (WGS) entry which is preliminary data.</text>
</comment>
<sequence>MKLLRLTNLLTSSSMLNLRLRLTTNSLNVEKNKVTNNRLLT</sequence>